<sequence length="675" mass="70770">MDIRRQHPFGILGPVQYDFLPLNGATATEFAAEAAFASSPAQKRAETSSAWSQRFVAATNMTLLFYWSSPGDSTPRGVFPLFHETTVEYMRSFEGKDHVVIVRPRPSVPSCRVVYLSLPSEGQARRLAQRLMECRPEVLSLAAEMARSSATTVKREMETAQELERARDELLAAVQSALERATGAAELVLDLEHRVEAAWQAHGSLALEDGASVDGGGSRGGGSSAGKPPKLAPLQRHAGGEIHGLGEAVSAGEALRAGAALAAPSGAGAAAAGPAAAAAPGAATAAKSAAKPATASRRVFAELEARVRSAAAATNRLRDVAERSEERFRRLARVNAMLVQQLGPSAVQPAGWAYMTASAFSRELRTPPLQAYLDPETKRSCRLDARGPRGGYVALSFVVDRALADEGSNLEIRLAAQRAFRADVTVGACAVSLWQLQQWPGKAHAVWVELQSPDAALKPKPYEIPVPVGRDPAFPQRAALGELPPPPVTGRPCVLLQLVYTLTPPGEGGKLPRVEFFDSARARREQEEARKQVEAMSRGQASRGHGAEEIVFSRGKDSPKTDGPTPAAAAAPTGAGAAASQPAAAASATPKQTAAVSADRAAADAAAAAKLEAALAAAAAAEERAASAEQRASQAEEELAVVKHKLVRLAKAVQHSRAQQKAQTAASPASHKDSP</sequence>
<feature type="region of interest" description="Disordered" evidence="2">
    <location>
        <begin position="651"/>
        <end position="675"/>
    </location>
</feature>
<evidence type="ECO:0000256" key="1">
    <source>
        <dbReference type="SAM" id="Coils"/>
    </source>
</evidence>
<evidence type="ECO:0000313" key="3">
    <source>
        <dbReference type="EMBL" id="KAA0174469.1"/>
    </source>
</evidence>
<feature type="region of interest" description="Disordered" evidence="2">
    <location>
        <begin position="208"/>
        <end position="235"/>
    </location>
</feature>
<organism evidence="3 4">
    <name type="scientific">Cafeteria roenbergensis</name>
    <name type="common">Marine flagellate</name>
    <dbReference type="NCBI Taxonomy" id="33653"/>
    <lineage>
        <taxon>Eukaryota</taxon>
        <taxon>Sar</taxon>
        <taxon>Stramenopiles</taxon>
        <taxon>Bigyra</taxon>
        <taxon>Opalozoa</taxon>
        <taxon>Bicosoecida</taxon>
        <taxon>Cafeteriaceae</taxon>
        <taxon>Cafeteria</taxon>
    </lineage>
</organism>
<comment type="caution">
    <text evidence="3">The sequence shown here is derived from an EMBL/GenBank/DDBJ whole genome shotgun (WGS) entry which is preliminary data.</text>
</comment>
<gene>
    <name evidence="3" type="ORF">FNF27_04065</name>
</gene>
<feature type="coiled-coil region" evidence="1">
    <location>
        <begin position="153"/>
        <end position="180"/>
    </location>
</feature>
<feature type="compositionally biased region" description="Gly residues" evidence="2">
    <location>
        <begin position="213"/>
        <end position="224"/>
    </location>
</feature>
<feature type="compositionally biased region" description="Polar residues" evidence="2">
    <location>
        <begin position="656"/>
        <end position="667"/>
    </location>
</feature>
<protein>
    <submittedName>
        <fullName evidence="3">Uncharacterized protein</fullName>
    </submittedName>
</protein>
<keyword evidence="1" id="KW-0175">Coiled coil</keyword>
<evidence type="ECO:0000313" key="4">
    <source>
        <dbReference type="Proteomes" id="UP000322899"/>
    </source>
</evidence>
<dbReference type="Gene3D" id="2.30.29.30">
    <property type="entry name" value="Pleckstrin-homology domain (PH domain)/Phosphotyrosine-binding domain (PTB)"/>
    <property type="match status" value="1"/>
</dbReference>
<feature type="compositionally biased region" description="Low complexity" evidence="2">
    <location>
        <begin position="564"/>
        <end position="576"/>
    </location>
</feature>
<proteinExistence type="predicted"/>
<accession>A0A5A8EA93</accession>
<reference evidence="3 4" key="1">
    <citation type="submission" date="2019-07" db="EMBL/GenBank/DDBJ databases">
        <title>Genomes of Cafeteria roenbergensis.</title>
        <authorList>
            <person name="Fischer M.G."/>
            <person name="Hackl T."/>
            <person name="Roman M."/>
        </authorList>
    </citation>
    <scope>NUCLEOTIDE SEQUENCE [LARGE SCALE GENOMIC DNA]</scope>
    <source>
        <strain evidence="3 4">E4-10P</strain>
    </source>
</reference>
<dbReference type="EMBL" id="VLTO01000022">
    <property type="protein sequence ID" value="KAA0174469.1"/>
    <property type="molecule type" value="Genomic_DNA"/>
</dbReference>
<name>A0A5A8EA93_CAFRO</name>
<evidence type="ECO:0000256" key="2">
    <source>
        <dbReference type="SAM" id="MobiDB-lite"/>
    </source>
</evidence>
<dbReference type="InterPro" id="IPR011993">
    <property type="entry name" value="PH-like_dom_sf"/>
</dbReference>
<dbReference type="AlphaFoldDB" id="A0A5A8EA93"/>
<dbReference type="Proteomes" id="UP000322899">
    <property type="component" value="Unassembled WGS sequence"/>
</dbReference>
<feature type="region of interest" description="Disordered" evidence="2">
    <location>
        <begin position="525"/>
        <end position="576"/>
    </location>
</feature>